<comment type="caution">
    <text evidence="1">The sequence shown here is derived from an EMBL/GenBank/DDBJ whole genome shotgun (WGS) entry which is preliminary data.</text>
</comment>
<keyword evidence="2" id="KW-1185">Reference proteome</keyword>
<dbReference type="EMBL" id="JAROCG010000001">
    <property type="protein sequence ID" value="MDN4611065.1"/>
    <property type="molecule type" value="Genomic_DNA"/>
</dbReference>
<proteinExistence type="predicted"/>
<evidence type="ECO:0000313" key="1">
    <source>
        <dbReference type="EMBL" id="MDN4611065.1"/>
    </source>
</evidence>
<dbReference type="RefSeq" id="WP_301226750.1">
    <property type="nucleotide sequence ID" value="NZ_JAROCG010000001.1"/>
</dbReference>
<name>A0ABT8K0W0_9MICC</name>
<evidence type="ECO:0000313" key="2">
    <source>
        <dbReference type="Proteomes" id="UP001174209"/>
    </source>
</evidence>
<accession>A0ABT8K0W0</accession>
<protein>
    <submittedName>
        <fullName evidence="1">Uncharacterized protein</fullName>
    </submittedName>
</protein>
<gene>
    <name evidence="1" type="ORF">P5G52_09300</name>
</gene>
<dbReference type="Proteomes" id="UP001174209">
    <property type="component" value="Unassembled WGS sequence"/>
</dbReference>
<organism evidence="1 2">
    <name type="scientific">Arthrobacter burdickii</name>
    <dbReference type="NCBI Taxonomy" id="3035920"/>
    <lineage>
        <taxon>Bacteria</taxon>
        <taxon>Bacillati</taxon>
        <taxon>Actinomycetota</taxon>
        <taxon>Actinomycetes</taxon>
        <taxon>Micrococcales</taxon>
        <taxon>Micrococcaceae</taxon>
        <taxon>Arthrobacter</taxon>
    </lineage>
</organism>
<sequence>MLLFTDSIVVSATAPIEQTQGAEMIAYVKFAARGSITGLTVSGLEDYSYDGGETFVSFEAVYPSVGAITVRGGHDSIRSAAASLDLFNAIKIECLGAQTR</sequence>
<reference evidence="1" key="1">
    <citation type="submission" date="2023-06" db="EMBL/GenBank/DDBJ databases">
        <title>MT1 and MT2 Draft Genomes of Novel Species.</title>
        <authorList>
            <person name="Venkateswaran K."/>
        </authorList>
    </citation>
    <scope>NUCLEOTIDE SEQUENCE</scope>
    <source>
        <strain evidence="1">IIF3SC-B10</strain>
    </source>
</reference>